<reference evidence="1 2" key="1">
    <citation type="submission" date="2017-08" db="EMBL/GenBank/DDBJ databases">
        <title>Multipartite genome sequences of Sinorhizobium species nodulating soybeans.</title>
        <authorList>
            <person name="Tian C.F."/>
        </authorList>
    </citation>
    <scope>NUCLEOTIDE SEQUENCE [LARGE SCALE GENOMIC DNA]</scope>
    <source>
        <strain evidence="1 2">CCBAU 05684</strain>
    </source>
</reference>
<gene>
    <name evidence="1" type="ORF">SJ05684_c11130</name>
</gene>
<organism evidence="1 2">
    <name type="scientific">Sinorhizobium sojae CCBAU 05684</name>
    <dbReference type="NCBI Taxonomy" id="716928"/>
    <lineage>
        <taxon>Bacteria</taxon>
        <taxon>Pseudomonadati</taxon>
        <taxon>Pseudomonadota</taxon>
        <taxon>Alphaproteobacteria</taxon>
        <taxon>Hyphomicrobiales</taxon>
        <taxon>Rhizobiaceae</taxon>
        <taxon>Sinorhizobium/Ensifer group</taxon>
        <taxon>Sinorhizobium</taxon>
    </lineage>
</organism>
<evidence type="ECO:0008006" key="3">
    <source>
        <dbReference type="Google" id="ProtNLM"/>
    </source>
</evidence>
<sequence length="87" mass="9178">MSISGIGGSGKSDTAAAFTNHADAYRTVIWIHGHDLKDMTELSSMLLKRAGAEINVAGLLKDYRGLLVIDDLPPTIALGQATLASRP</sequence>
<dbReference type="SUPFAM" id="SSF52540">
    <property type="entry name" value="P-loop containing nucleoside triphosphate hydrolases"/>
    <property type="match status" value="1"/>
</dbReference>
<name>A0A249PBB4_9HYPH</name>
<dbReference type="KEGG" id="esj:SJ05684_c11130"/>
<keyword evidence="2" id="KW-1185">Reference proteome</keyword>
<proteinExistence type="predicted"/>
<dbReference type="EMBL" id="CP023067">
    <property type="protein sequence ID" value="ASY62569.1"/>
    <property type="molecule type" value="Genomic_DNA"/>
</dbReference>
<dbReference type="InterPro" id="IPR027417">
    <property type="entry name" value="P-loop_NTPase"/>
</dbReference>
<dbReference type="AlphaFoldDB" id="A0A249PBB4"/>
<accession>A0A249PBB4</accession>
<dbReference type="STRING" id="716928.GCA_000261485_05220"/>
<evidence type="ECO:0000313" key="1">
    <source>
        <dbReference type="EMBL" id="ASY62569.1"/>
    </source>
</evidence>
<evidence type="ECO:0000313" key="2">
    <source>
        <dbReference type="Proteomes" id="UP000217211"/>
    </source>
</evidence>
<dbReference type="Proteomes" id="UP000217211">
    <property type="component" value="Chromosome"/>
</dbReference>
<protein>
    <recommendedName>
        <fullName evidence="3">NB-ARC domain-containing protein</fullName>
    </recommendedName>
</protein>